<accession>A0ABT8N2V9</accession>
<evidence type="ECO:0000313" key="2">
    <source>
        <dbReference type="EMBL" id="MDN7242200.1"/>
    </source>
</evidence>
<dbReference type="RefSeq" id="WP_301723705.1">
    <property type="nucleotide sequence ID" value="NZ_JAUJWV010000001.1"/>
</dbReference>
<gene>
    <name evidence="2" type="ORF">QWY14_10340</name>
</gene>
<dbReference type="EMBL" id="JAUJWV010000001">
    <property type="protein sequence ID" value="MDN7242200.1"/>
    <property type="molecule type" value="Genomic_DNA"/>
</dbReference>
<evidence type="ECO:0008006" key="4">
    <source>
        <dbReference type="Google" id="ProtNLM"/>
    </source>
</evidence>
<sequence length="76" mass="8946">MVKIIDADFSHGSHWPAFLLVFAAATYVAKFLLFLVHLEKQLFLEVSLKTVRKSEYKLADVRKVFWHIYERSYAVL</sequence>
<keyword evidence="1" id="KW-0812">Transmembrane</keyword>
<keyword evidence="1" id="KW-0472">Membrane</keyword>
<evidence type="ECO:0000256" key="1">
    <source>
        <dbReference type="SAM" id="Phobius"/>
    </source>
</evidence>
<protein>
    <recommendedName>
        <fullName evidence="4">Transposase</fullName>
    </recommendedName>
</protein>
<reference evidence="2 3" key="1">
    <citation type="submission" date="2023-06" db="EMBL/GenBank/DDBJ databases">
        <title>Novel species in genus Planococcus.</title>
        <authorList>
            <person name="Ning S."/>
        </authorList>
    </citation>
    <scope>NUCLEOTIDE SEQUENCE [LARGE SCALE GENOMIC DNA]</scope>
    <source>
        <strain evidence="2 3">N028</strain>
    </source>
</reference>
<proteinExistence type="predicted"/>
<keyword evidence="3" id="KW-1185">Reference proteome</keyword>
<dbReference type="Proteomes" id="UP001172055">
    <property type="component" value="Unassembled WGS sequence"/>
</dbReference>
<comment type="caution">
    <text evidence="2">The sequence shown here is derived from an EMBL/GenBank/DDBJ whole genome shotgun (WGS) entry which is preliminary data.</text>
</comment>
<evidence type="ECO:0000313" key="3">
    <source>
        <dbReference type="Proteomes" id="UP001172055"/>
    </source>
</evidence>
<name>A0ABT8N2V9_9BACL</name>
<organism evidence="2 3">
    <name type="scientific">Planococcus shixiaomingii</name>
    <dbReference type="NCBI Taxonomy" id="3058393"/>
    <lineage>
        <taxon>Bacteria</taxon>
        <taxon>Bacillati</taxon>
        <taxon>Bacillota</taxon>
        <taxon>Bacilli</taxon>
        <taxon>Bacillales</taxon>
        <taxon>Caryophanaceae</taxon>
        <taxon>Planococcus</taxon>
    </lineage>
</organism>
<feature type="transmembrane region" description="Helical" evidence="1">
    <location>
        <begin position="15"/>
        <end position="36"/>
    </location>
</feature>
<keyword evidence="1" id="KW-1133">Transmembrane helix</keyword>